<dbReference type="InterPro" id="IPR032179">
    <property type="entry name" value="Cry22Aa_Ig-like"/>
</dbReference>
<accession>A0A9D1LJ58</accession>
<dbReference type="Gene3D" id="2.60.40.10">
    <property type="entry name" value="Immunoglobulins"/>
    <property type="match status" value="1"/>
</dbReference>
<protein>
    <submittedName>
        <fullName evidence="4">D-alanyl-D-alanine carboxypeptidase family protein</fullName>
    </submittedName>
</protein>
<dbReference type="CDD" id="cd14852">
    <property type="entry name" value="LD-carboxypeptidase"/>
    <property type="match status" value="1"/>
</dbReference>
<sequence length="436" mass="49622">MKLLKKIGKKKLILIISVLVFLVIIILGLIFYFKPLKISDRVFNDTDVSIILERRFNQCKIENRINKKDVDKNMASILKDDGYKLQDNVFVKTFKTNGTCDDLKEKYQENKVDFKLKGDSVKEVEVNQEYKDDGFLDNKLKDKVLISNNVDEEKIGEYYVIYTLKKDILNKYLVRKVVVKDTTKPVITLNQNQTITLNVGSKYNEPGYTASDNYDGDIMDNVVVESNVDTSKEGEYNVVYKVKDSSGNEFEINRKVVVKAKTNYVSSNVSGLTYINGILIVNKKYGLPKDYNPGVNKEANEALKRMQADASAIGLDLKLVSGFRSYNTQYNLYNNYVRINGQAKADTFSARPGYSEHQTGLAFDVGSTKGSFANTAESKWLEQNCHLYGFIIRYPKGKTSITGYIYEPWHIRYLGVDTATKVKQTGLTLEEYLGIN</sequence>
<gene>
    <name evidence="4" type="ORF">IAB68_05040</name>
</gene>
<evidence type="ECO:0000256" key="1">
    <source>
        <dbReference type="SAM" id="Phobius"/>
    </source>
</evidence>
<dbReference type="PANTHER" id="PTHR34385">
    <property type="entry name" value="D-ALANYL-D-ALANINE CARBOXYPEPTIDASE"/>
    <property type="match status" value="1"/>
</dbReference>
<dbReference type="Proteomes" id="UP000824074">
    <property type="component" value="Unassembled WGS sequence"/>
</dbReference>
<evidence type="ECO:0000259" key="2">
    <source>
        <dbReference type="Pfam" id="PF02557"/>
    </source>
</evidence>
<dbReference type="AlphaFoldDB" id="A0A9D1LJ58"/>
<proteinExistence type="predicted"/>
<dbReference type="Pfam" id="PF02557">
    <property type="entry name" value="VanY"/>
    <property type="match status" value="1"/>
</dbReference>
<dbReference type="SUPFAM" id="SSF55166">
    <property type="entry name" value="Hedgehog/DD-peptidase"/>
    <property type="match status" value="1"/>
</dbReference>
<dbReference type="GO" id="GO:0006508">
    <property type="term" value="P:proteolysis"/>
    <property type="evidence" value="ECO:0007669"/>
    <property type="project" value="InterPro"/>
</dbReference>
<name>A0A9D1LJ58_9FIRM</name>
<reference evidence="4" key="1">
    <citation type="submission" date="2020-10" db="EMBL/GenBank/DDBJ databases">
        <authorList>
            <person name="Gilroy R."/>
        </authorList>
    </citation>
    <scope>NUCLEOTIDE SEQUENCE</scope>
    <source>
        <strain evidence="4">CHK193-30670</strain>
    </source>
</reference>
<feature type="transmembrane region" description="Helical" evidence="1">
    <location>
        <begin position="12"/>
        <end position="33"/>
    </location>
</feature>
<keyword evidence="1" id="KW-0812">Transmembrane</keyword>
<feature type="domain" description="D-alanyl-D-alanine carboxypeptidase-like core" evidence="2">
    <location>
        <begin position="295"/>
        <end position="415"/>
    </location>
</feature>
<feature type="domain" description="Pesticidal crystal protein Cry22Aa Ig-like" evidence="3">
    <location>
        <begin position="187"/>
        <end position="258"/>
    </location>
</feature>
<comment type="caution">
    <text evidence="4">The sequence shown here is derived from an EMBL/GenBank/DDBJ whole genome shotgun (WGS) entry which is preliminary data.</text>
</comment>
<evidence type="ECO:0000313" key="4">
    <source>
        <dbReference type="EMBL" id="HIU40646.1"/>
    </source>
</evidence>
<keyword evidence="4" id="KW-0378">Hydrolase</keyword>
<dbReference type="Gene3D" id="3.30.1380.10">
    <property type="match status" value="1"/>
</dbReference>
<dbReference type="GO" id="GO:0004180">
    <property type="term" value="F:carboxypeptidase activity"/>
    <property type="evidence" value="ECO:0007669"/>
    <property type="project" value="UniProtKB-KW"/>
</dbReference>
<dbReference type="PANTHER" id="PTHR34385:SF1">
    <property type="entry name" value="PEPTIDOGLYCAN L-ALANYL-D-GLUTAMATE ENDOPEPTIDASE CWLK"/>
    <property type="match status" value="1"/>
</dbReference>
<reference evidence="4" key="2">
    <citation type="journal article" date="2021" name="PeerJ">
        <title>Extensive microbial diversity within the chicken gut microbiome revealed by metagenomics and culture.</title>
        <authorList>
            <person name="Gilroy R."/>
            <person name="Ravi A."/>
            <person name="Getino M."/>
            <person name="Pursley I."/>
            <person name="Horton D.L."/>
            <person name="Alikhan N.F."/>
            <person name="Baker D."/>
            <person name="Gharbi K."/>
            <person name="Hall N."/>
            <person name="Watson M."/>
            <person name="Adriaenssens E.M."/>
            <person name="Foster-Nyarko E."/>
            <person name="Jarju S."/>
            <person name="Secka A."/>
            <person name="Antonio M."/>
            <person name="Oren A."/>
            <person name="Chaudhuri R.R."/>
            <person name="La Ragione R."/>
            <person name="Hildebrand F."/>
            <person name="Pallen M.J."/>
        </authorList>
    </citation>
    <scope>NUCLEOTIDE SEQUENCE</scope>
    <source>
        <strain evidence="4">CHK193-30670</strain>
    </source>
</reference>
<dbReference type="InterPro" id="IPR052179">
    <property type="entry name" value="DD-CPase-like"/>
</dbReference>
<dbReference type="Pfam" id="PF16403">
    <property type="entry name" value="Bact_surface_Ig-like"/>
    <property type="match status" value="1"/>
</dbReference>
<dbReference type="InterPro" id="IPR013783">
    <property type="entry name" value="Ig-like_fold"/>
</dbReference>
<dbReference type="InterPro" id="IPR058193">
    <property type="entry name" value="VanY/YodJ_core_dom"/>
</dbReference>
<dbReference type="InterPro" id="IPR003709">
    <property type="entry name" value="VanY-like_core_dom"/>
</dbReference>
<keyword evidence="1" id="KW-0472">Membrane</keyword>
<evidence type="ECO:0000313" key="5">
    <source>
        <dbReference type="Proteomes" id="UP000824074"/>
    </source>
</evidence>
<dbReference type="InterPro" id="IPR009045">
    <property type="entry name" value="Zn_M74/Hedgehog-like"/>
</dbReference>
<keyword evidence="1" id="KW-1133">Transmembrane helix</keyword>
<keyword evidence="4" id="KW-0121">Carboxypeptidase</keyword>
<evidence type="ECO:0000259" key="3">
    <source>
        <dbReference type="Pfam" id="PF16403"/>
    </source>
</evidence>
<keyword evidence="4" id="KW-0645">Protease</keyword>
<organism evidence="4 5">
    <name type="scientific">Candidatus Aphodocola excrementigallinarum</name>
    <dbReference type="NCBI Taxonomy" id="2840670"/>
    <lineage>
        <taxon>Bacteria</taxon>
        <taxon>Bacillati</taxon>
        <taxon>Bacillota</taxon>
        <taxon>Bacilli</taxon>
        <taxon>Candidatus Aphodocola</taxon>
    </lineage>
</organism>
<dbReference type="EMBL" id="DVMT01000051">
    <property type="protein sequence ID" value="HIU40646.1"/>
    <property type="molecule type" value="Genomic_DNA"/>
</dbReference>